<dbReference type="GO" id="GO:0005794">
    <property type="term" value="C:Golgi apparatus"/>
    <property type="evidence" value="ECO:0007669"/>
    <property type="project" value="UniProtKB-SubCell"/>
</dbReference>
<gene>
    <name evidence="6" type="ORF">L484_022472</name>
</gene>
<dbReference type="PANTHER" id="PTHR18921:SF2">
    <property type="entry name" value="THYROID RECEPTOR-INTERACTING PROTEIN 11"/>
    <property type="match status" value="1"/>
</dbReference>
<evidence type="ECO:0000313" key="7">
    <source>
        <dbReference type="Proteomes" id="UP000030645"/>
    </source>
</evidence>
<dbReference type="Proteomes" id="UP000030645">
    <property type="component" value="Unassembled WGS sequence"/>
</dbReference>
<feature type="coiled-coil region" evidence="4">
    <location>
        <begin position="552"/>
        <end position="600"/>
    </location>
</feature>
<dbReference type="AlphaFoldDB" id="W9R007"/>
<accession>W9R007</accession>
<feature type="compositionally biased region" description="Basic and acidic residues" evidence="5">
    <location>
        <begin position="16"/>
        <end position="33"/>
    </location>
</feature>
<organism evidence="6 7">
    <name type="scientific">Morus notabilis</name>
    <dbReference type="NCBI Taxonomy" id="981085"/>
    <lineage>
        <taxon>Eukaryota</taxon>
        <taxon>Viridiplantae</taxon>
        <taxon>Streptophyta</taxon>
        <taxon>Embryophyta</taxon>
        <taxon>Tracheophyta</taxon>
        <taxon>Spermatophyta</taxon>
        <taxon>Magnoliopsida</taxon>
        <taxon>eudicotyledons</taxon>
        <taxon>Gunneridae</taxon>
        <taxon>Pentapetalae</taxon>
        <taxon>rosids</taxon>
        <taxon>fabids</taxon>
        <taxon>Rosales</taxon>
        <taxon>Moraceae</taxon>
        <taxon>Moreae</taxon>
        <taxon>Morus</taxon>
    </lineage>
</organism>
<evidence type="ECO:0000313" key="6">
    <source>
        <dbReference type="EMBL" id="EXB52695.1"/>
    </source>
</evidence>
<feature type="compositionally biased region" description="Basic and acidic residues" evidence="5">
    <location>
        <begin position="1023"/>
        <end position="1040"/>
    </location>
</feature>
<feature type="coiled-coil region" evidence="4">
    <location>
        <begin position="397"/>
        <end position="452"/>
    </location>
</feature>
<evidence type="ECO:0008006" key="8">
    <source>
        <dbReference type="Google" id="ProtNLM"/>
    </source>
</evidence>
<proteinExistence type="predicted"/>
<sequence>MEAMLVAQPILERADGVCDGERRNGEQQHRDFPGEEIADRDDPGGVEEDFRHDRRRGAPIREGARGRTIAGETWVSWRSASFVVIWGWVIRICSARACSTAGGGQKENREPNPNSVVVGADSDPVWTGPCDSGSSEADSGRIRTGSLEFGSIWEDSGEIRDGSQNFGGPRSGFCDSYVIETDSDDVRVGPRTYNKIRANYSQIWTGSSSFGMTGVRSGRSELGERDWVLQSDLRERVGSSRLGVRTNPRVLSRERGRWHGTLWEGRTDQRFQQMDMALFAGEYPDGNYGAVDKRMENVHLQLPSIVDVLTNSKVAFPDGVEHVLQQDNACGRKVFVINELFELTNKVFHYDKDDFEAELHGFAALKVGEGGGDLYRVSSVVHYLGGRGSSKPPIYPIEQYKAEVKRLQESEAEIKALSINYAALLKEKEDQISRLNKENGSLKNNLEATTAALNVSRNGTNVPKGSGDVSPNRQHKLTTQAKNRYFGKEIHNGVVSKQDGMSNGITHAVQHDAIHSKVESKYSNFQGKEREYADSLETNNRSSAAVQGTGEIRQLRMELEKERDLLRNIQLKLEGEQKLNSSLREELKSLKTEKDKTSTDMSKIHAELNEKISAVRRLQMELSRREDEGDDIVENLKKSIASLERENASLKMEKNELKAAMDRIGTDKKSSVVAETVTKHPNNLNEKVEPSASFPGREEMELSLQKLDKEIKETQHERDKALQELTRLKQHLLEKESEESEKMDEDSKIIEELRETNERQRTQILYLEKALKQAVANQEEVKMIGNNEVQKLKEVIGDLNKRLANSTNTIDAKNVELLNLQTALGQYYAEIEAKEHLEGDLARAREESSKLSELLKNADYQADVLKKEKEEILFKLLQAERTATDWKSRVNKLEEDNAKLRRALEQSMTRLNRMSMDSDYLVDRRIVIKLLVTYFQRNHNKEVLDLMVRMLGFSEEDKQRIGVAQQQGAGKGVVRGVLGLPGRLVGGILGGSSGQLPANAAMDNQSFADLWVDFLLKEGEERERREAMDASGKDMDELHKTPNIANAAPPLADPKTSSGLSRTTLSPSQNSSPFPFRGNVGQSDHSDSEFSTVPLTSAYSEICFFLHCRFTWFSCNRYSPKFFSLIVRPTVTIYSFNVIPSIYESCALLNHYFPQSQISTLAHHFGSHLHLLCPPSPTIVIVLVSPSKWGNLWGLRWFGDFSG</sequence>
<comment type="subcellular location">
    <subcellularLocation>
        <location evidence="1">Golgi apparatus</location>
    </subcellularLocation>
</comment>
<protein>
    <recommendedName>
        <fullName evidence="8">Golgin candidate 4</fullName>
    </recommendedName>
</protein>
<feature type="coiled-coil region" evidence="4">
    <location>
        <begin position="697"/>
        <end position="809"/>
    </location>
</feature>
<feature type="region of interest" description="Disordered" evidence="5">
    <location>
        <begin position="16"/>
        <end position="50"/>
    </location>
</feature>
<feature type="coiled-coil region" evidence="4">
    <location>
        <begin position="633"/>
        <end position="663"/>
    </location>
</feature>
<evidence type="ECO:0000256" key="4">
    <source>
        <dbReference type="SAM" id="Coils"/>
    </source>
</evidence>
<keyword evidence="3 4" id="KW-0175">Coiled coil</keyword>
<feature type="coiled-coil region" evidence="4">
    <location>
        <begin position="834"/>
        <end position="910"/>
    </location>
</feature>
<feature type="compositionally biased region" description="Basic and acidic residues" evidence="5">
    <location>
        <begin position="40"/>
        <end position="50"/>
    </location>
</feature>
<dbReference type="eggNOG" id="ENOG502QSWR">
    <property type="taxonomic scope" value="Eukaryota"/>
</dbReference>
<dbReference type="EMBL" id="KE344072">
    <property type="protein sequence ID" value="EXB52695.1"/>
    <property type="molecule type" value="Genomic_DNA"/>
</dbReference>
<dbReference type="GO" id="GO:0007030">
    <property type="term" value="P:Golgi organization"/>
    <property type="evidence" value="ECO:0007669"/>
    <property type="project" value="TreeGrafter"/>
</dbReference>
<feature type="compositionally biased region" description="Polar residues" evidence="5">
    <location>
        <begin position="1055"/>
        <end position="1073"/>
    </location>
</feature>
<dbReference type="PANTHER" id="PTHR18921">
    <property type="entry name" value="MYOSIN HEAVY CHAIN - RELATED"/>
    <property type="match status" value="1"/>
</dbReference>
<evidence type="ECO:0000256" key="1">
    <source>
        <dbReference type="ARBA" id="ARBA00004555"/>
    </source>
</evidence>
<reference evidence="7" key="1">
    <citation type="submission" date="2013-01" db="EMBL/GenBank/DDBJ databases">
        <title>Draft Genome Sequence of a Mulberry Tree, Morus notabilis C.K. Schneid.</title>
        <authorList>
            <person name="He N."/>
            <person name="Zhao S."/>
        </authorList>
    </citation>
    <scope>NUCLEOTIDE SEQUENCE</scope>
</reference>
<evidence type="ECO:0000256" key="5">
    <source>
        <dbReference type="SAM" id="MobiDB-lite"/>
    </source>
</evidence>
<keyword evidence="7" id="KW-1185">Reference proteome</keyword>
<dbReference type="GO" id="GO:0006888">
    <property type="term" value="P:endoplasmic reticulum to Golgi vesicle-mediated transport"/>
    <property type="evidence" value="ECO:0007669"/>
    <property type="project" value="TreeGrafter"/>
</dbReference>
<evidence type="ECO:0000256" key="2">
    <source>
        <dbReference type="ARBA" id="ARBA00023034"/>
    </source>
</evidence>
<feature type="region of interest" description="Disordered" evidence="5">
    <location>
        <begin position="100"/>
        <end position="141"/>
    </location>
</feature>
<evidence type="ECO:0000256" key="3">
    <source>
        <dbReference type="ARBA" id="ARBA00023054"/>
    </source>
</evidence>
<dbReference type="GO" id="GO:0031267">
    <property type="term" value="F:small GTPase binding"/>
    <property type="evidence" value="ECO:0007669"/>
    <property type="project" value="TreeGrafter"/>
</dbReference>
<name>W9R007_9ROSA</name>
<keyword evidence="2" id="KW-0333">Golgi apparatus</keyword>
<feature type="region of interest" description="Disordered" evidence="5">
    <location>
        <begin position="1023"/>
        <end position="1087"/>
    </location>
</feature>